<evidence type="ECO:0000256" key="1">
    <source>
        <dbReference type="SAM" id="Phobius"/>
    </source>
</evidence>
<name>A0AA51ZWS9_9BACT</name>
<dbReference type="AlphaFoldDB" id="A0AA51ZWS9"/>
<organism evidence="2">
    <name type="scientific">Marivirga arenosa</name>
    <dbReference type="NCBI Taxonomy" id="3059076"/>
    <lineage>
        <taxon>Bacteria</taxon>
        <taxon>Pseudomonadati</taxon>
        <taxon>Bacteroidota</taxon>
        <taxon>Cytophagia</taxon>
        <taxon>Cytophagales</taxon>
        <taxon>Marivirgaceae</taxon>
        <taxon>Marivirga</taxon>
    </lineage>
</organism>
<dbReference type="EMBL" id="CP129968">
    <property type="protein sequence ID" value="WNB18167.1"/>
    <property type="molecule type" value="Genomic_DNA"/>
</dbReference>
<protein>
    <submittedName>
        <fullName evidence="2">Uncharacterized protein</fullName>
    </submittedName>
</protein>
<keyword evidence="1" id="KW-0812">Transmembrane</keyword>
<gene>
    <name evidence="2" type="ORF">QYS47_29400</name>
</gene>
<evidence type="ECO:0000313" key="2">
    <source>
        <dbReference type="EMBL" id="WNB18167.1"/>
    </source>
</evidence>
<proteinExistence type="predicted"/>
<feature type="transmembrane region" description="Helical" evidence="1">
    <location>
        <begin position="6"/>
        <end position="23"/>
    </location>
</feature>
<reference evidence="2" key="1">
    <citation type="submission" date="2023-08" db="EMBL/GenBank/DDBJ databases">
        <title>Comparative genomics and taxonomic characterization of three novel marine species of genus Marivirga.</title>
        <authorList>
            <person name="Muhammad N."/>
            <person name="Kim S.-G."/>
        </authorList>
    </citation>
    <scope>NUCLEOTIDE SEQUENCE</scope>
    <source>
        <strain evidence="2">BKB1-2</strain>
    </source>
</reference>
<dbReference type="Proteomes" id="UP001232019">
    <property type="component" value="Chromosome"/>
</dbReference>
<keyword evidence="1" id="KW-1133">Transmembrane helix</keyword>
<dbReference type="KEGG" id="marp:QYS47_29400"/>
<keyword evidence="1" id="KW-0472">Membrane</keyword>
<dbReference type="RefSeq" id="WP_322347701.1">
    <property type="nucleotide sequence ID" value="NZ_CP129968.2"/>
</dbReference>
<accession>A0AA51ZWS9</accession>
<sequence length="208" mass="24654">MHPVLIILVIFILLLIFGVFYSLNKKKKRGELFNQFAKNLGFNISFRDEGPNKEYTLSGNVNGSEVVYSEDRLNDFKIRDLGKGDWTLITFKNSPIDFDFEVYLDNWAMQAMKPLGYQDIEIGNATFDKKFFCHSKEAEKLKLILDDQALQEFLMKLEDSFYQGFDFRNITKEKYFQFSFYGKIRNQKQLDLMKNVIDFMRIITEKFK</sequence>